<evidence type="ECO:0000313" key="1">
    <source>
        <dbReference type="EMBL" id="EKD66163.1"/>
    </source>
</evidence>
<sequence length="199" mass="21979">MGFFDNLIVEEETSTATATATSWGSQGWTKKDDDSDLIIIDDSVSDITTEDVPDTVNSIFSDEKVEETVEFTDEVEIQDEIEPSVELEEVTPEVIPEVIQDTAVIADNSASSEFLSFDNTPKSKENPNEILTDAVSKLETLLKTHADIRNGKMSEIEGINKQIASLKDSAKALTTEVKEIGVEEDKVTKMIELFKSQKV</sequence>
<reference evidence="1" key="1">
    <citation type="journal article" date="2012" name="Science">
        <title>Fermentation, hydrogen, and sulfur metabolism in multiple uncultivated bacterial phyla.</title>
        <authorList>
            <person name="Wrighton K.C."/>
            <person name="Thomas B.C."/>
            <person name="Sharon I."/>
            <person name="Miller C.S."/>
            <person name="Castelle C.J."/>
            <person name="VerBerkmoes N.C."/>
            <person name="Wilkins M.J."/>
            <person name="Hettich R.L."/>
            <person name="Lipton M.S."/>
            <person name="Williams K.H."/>
            <person name="Long P.E."/>
            <person name="Banfield J.F."/>
        </authorList>
    </citation>
    <scope>NUCLEOTIDE SEQUENCE [LARGE SCALE GENOMIC DNA]</scope>
</reference>
<proteinExistence type="predicted"/>
<gene>
    <name evidence="1" type="ORF">ACD_49C00060G0005</name>
</gene>
<dbReference type="EMBL" id="AMFJ01021646">
    <property type="protein sequence ID" value="EKD66163.1"/>
    <property type="molecule type" value="Genomic_DNA"/>
</dbReference>
<protein>
    <submittedName>
        <fullName evidence="1">Uncharacterized protein</fullName>
    </submittedName>
</protein>
<name>K2BBP2_9BACT</name>
<accession>K2BBP2</accession>
<comment type="caution">
    <text evidence="1">The sequence shown here is derived from an EMBL/GenBank/DDBJ whole genome shotgun (WGS) entry which is preliminary data.</text>
</comment>
<organism evidence="1">
    <name type="scientific">uncultured bacterium</name>
    <name type="common">gcode 4</name>
    <dbReference type="NCBI Taxonomy" id="1234023"/>
    <lineage>
        <taxon>Bacteria</taxon>
        <taxon>environmental samples</taxon>
    </lineage>
</organism>
<dbReference type="AlphaFoldDB" id="K2BBP2"/>